<keyword evidence="1" id="KW-0472">Membrane</keyword>
<dbReference type="Proteomes" id="UP000221165">
    <property type="component" value="Unassembled WGS sequence"/>
</dbReference>
<keyword evidence="3" id="KW-1185">Reference proteome</keyword>
<keyword evidence="1" id="KW-1133">Transmembrane helix</keyword>
<dbReference type="GeneID" id="94428353"/>
<comment type="caution">
    <text evidence="2">The sequence shown here is derived from an EMBL/GenBank/DDBJ whole genome shotgun (WGS) entry which is preliminary data.</text>
</comment>
<feature type="non-terminal residue" evidence="2">
    <location>
        <position position="172"/>
    </location>
</feature>
<dbReference type="RefSeq" id="XP_067922881.1">
    <property type="nucleotide sequence ID" value="XM_068065142.1"/>
</dbReference>
<proteinExistence type="predicted"/>
<reference evidence="2 3" key="1">
    <citation type="journal article" date="2017" name="Int. J. Parasitol.">
        <title>The genome of the protozoan parasite Cystoisospora suis and a reverse vaccinology approach to identify vaccine candidates.</title>
        <authorList>
            <person name="Palmieri N."/>
            <person name="Shrestha A."/>
            <person name="Ruttkowski B."/>
            <person name="Beck T."/>
            <person name="Vogl C."/>
            <person name="Tomley F."/>
            <person name="Blake D.P."/>
            <person name="Joachim A."/>
        </authorList>
    </citation>
    <scope>NUCLEOTIDE SEQUENCE [LARGE SCALE GENOMIC DNA]</scope>
    <source>
        <strain evidence="2 3">Wien I</strain>
    </source>
</reference>
<feature type="transmembrane region" description="Helical" evidence="1">
    <location>
        <begin position="146"/>
        <end position="169"/>
    </location>
</feature>
<name>A0A2C6KVF1_9APIC</name>
<dbReference type="OrthoDB" id="333398at2759"/>
<protein>
    <submittedName>
        <fullName evidence="2">Uncharacterized protein</fullName>
    </submittedName>
</protein>
<evidence type="ECO:0000313" key="3">
    <source>
        <dbReference type="Proteomes" id="UP000221165"/>
    </source>
</evidence>
<organism evidence="2 3">
    <name type="scientific">Cystoisospora suis</name>
    <dbReference type="NCBI Taxonomy" id="483139"/>
    <lineage>
        <taxon>Eukaryota</taxon>
        <taxon>Sar</taxon>
        <taxon>Alveolata</taxon>
        <taxon>Apicomplexa</taxon>
        <taxon>Conoidasida</taxon>
        <taxon>Coccidia</taxon>
        <taxon>Eucoccidiorida</taxon>
        <taxon>Eimeriorina</taxon>
        <taxon>Sarcocystidae</taxon>
        <taxon>Cystoisospora</taxon>
    </lineage>
</organism>
<gene>
    <name evidence="2" type="ORF">CSUI_004961</name>
</gene>
<dbReference type="VEuPathDB" id="ToxoDB:CSUI_004961"/>
<dbReference type="AlphaFoldDB" id="A0A2C6KVF1"/>
<sequence length="172" mass="19063">MWHQSEVSDESLQSLAYDPHTPHSLFLAGLSLWRKDLRVAHHNGRSGRMQRLFPSPSLIEPTFNSYAPRLSSIFRLQGKRGGSVSAVFTAIAPHPSRCNLLATAHGPSHSLLIFDIRAMHSPLHALALQHTTPFVCLLSLSLSRSFIPTVLLSFDSSISFSIFLLYVFLSVA</sequence>
<evidence type="ECO:0000256" key="1">
    <source>
        <dbReference type="SAM" id="Phobius"/>
    </source>
</evidence>
<dbReference type="EMBL" id="MIGC01002377">
    <property type="protein sequence ID" value="PHJ21197.1"/>
    <property type="molecule type" value="Genomic_DNA"/>
</dbReference>
<evidence type="ECO:0000313" key="2">
    <source>
        <dbReference type="EMBL" id="PHJ21197.1"/>
    </source>
</evidence>
<accession>A0A2C6KVF1</accession>
<keyword evidence="1" id="KW-0812">Transmembrane</keyword>